<proteinExistence type="predicted"/>
<sequence>MDKCLLSVDWDYFIYTRNYCGSYIESNRSLVDLWYKRYIQAKARGEDIRKAFLLSADVDGFWAKIKEYFKFADNIRILISDSHALSYQMAVENNCKSVYLFDAHADLGYGGLSSLNFEVNCSNWLGKLLKDKHIQEAHIFYSPYTIEKPEHFKQMNSIYNIRYRKFDELDDNCAEVSAIHICRSGAWTPPWLDGRFYQFVNALGLPYETMNCPERKWDPEHLRLSDQIIYLMA</sequence>
<protein>
    <submittedName>
        <fullName evidence="1">Uncharacterized protein</fullName>
    </submittedName>
</protein>
<evidence type="ECO:0000313" key="2">
    <source>
        <dbReference type="Proteomes" id="UP000324781"/>
    </source>
</evidence>
<dbReference type="Proteomes" id="UP000324781">
    <property type="component" value="Unassembled WGS sequence"/>
</dbReference>
<evidence type="ECO:0000313" key="1">
    <source>
        <dbReference type="EMBL" id="SHJ27303.1"/>
    </source>
</evidence>
<accession>A0A1M6HYS7</accession>
<keyword evidence="2" id="KW-1185">Reference proteome</keyword>
<dbReference type="OrthoDB" id="1705985at2"/>
<dbReference type="EMBL" id="FQZP01000037">
    <property type="protein sequence ID" value="SHJ27303.1"/>
    <property type="molecule type" value="Genomic_DNA"/>
</dbReference>
<reference evidence="1 2" key="1">
    <citation type="submission" date="2016-11" db="EMBL/GenBank/DDBJ databases">
        <authorList>
            <person name="Varghese N."/>
            <person name="Submissions S."/>
        </authorList>
    </citation>
    <scope>NUCLEOTIDE SEQUENCE [LARGE SCALE GENOMIC DNA]</scope>
    <source>
        <strain evidence="1 2">DSM 19027</strain>
    </source>
</reference>
<gene>
    <name evidence="1" type="ORF">SAMN05444373_10373</name>
</gene>
<dbReference type="RefSeq" id="WP_149679106.1">
    <property type="nucleotide sequence ID" value="NZ_DAONMB010000151.1"/>
</dbReference>
<name>A0A1M6HYS7_9FIRM</name>
<dbReference type="AlphaFoldDB" id="A0A1M6HYS7"/>
<organism evidence="1 2">
    <name type="scientific">Thermoclostridium caenicola</name>
    <dbReference type="NCBI Taxonomy" id="659425"/>
    <lineage>
        <taxon>Bacteria</taxon>
        <taxon>Bacillati</taxon>
        <taxon>Bacillota</taxon>
        <taxon>Clostridia</taxon>
        <taxon>Eubacteriales</taxon>
        <taxon>Oscillospiraceae</taxon>
        <taxon>Thermoclostridium</taxon>
    </lineage>
</organism>